<organism evidence="10 11">
    <name type="scientific">Fragilariopsis cylindrus CCMP1102</name>
    <dbReference type="NCBI Taxonomy" id="635003"/>
    <lineage>
        <taxon>Eukaryota</taxon>
        <taxon>Sar</taxon>
        <taxon>Stramenopiles</taxon>
        <taxon>Ochrophyta</taxon>
        <taxon>Bacillariophyta</taxon>
        <taxon>Bacillariophyceae</taxon>
        <taxon>Bacillariophycidae</taxon>
        <taxon>Bacillariales</taxon>
        <taxon>Bacillariaceae</taxon>
        <taxon>Fragilariopsis</taxon>
    </lineage>
</organism>
<evidence type="ECO:0000313" key="10">
    <source>
        <dbReference type="EMBL" id="OEU17587.1"/>
    </source>
</evidence>
<dbReference type="PIRSF" id="PIRSF028865">
    <property type="entry name" value="Membrin-2"/>
    <property type="match status" value="1"/>
</dbReference>
<dbReference type="Pfam" id="PF12352">
    <property type="entry name" value="V-SNARE_C"/>
    <property type="match status" value="1"/>
</dbReference>
<dbReference type="GO" id="GO:0031902">
    <property type="term" value="C:late endosome membrane"/>
    <property type="evidence" value="ECO:0007669"/>
    <property type="project" value="TreeGrafter"/>
</dbReference>
<evidence type="ECO:0000256" key="8">
    <source>
        <dbReference type="PIRNR" id="PIRNR028865"/>
    </source>
</evidence>
<sequence length="210" mass="24560">MTSIVELFPKCRKLAYDSRQQLAQVQNGILHPSDLFCSLDELSNQLDMMNQLVLRETPAQREVWKRKIQEIREEQVGVRRQGEHYDKVVNTNVRHQKERDELLTRRRNRKQQYSSTEERDNLNLADEAKSWNQSQYMVTGLIANGEASLNTLVDQRRRMTGVSKFLGLIDDRLGISNSTMKVIERRDITDAYFVIGGCVFTCIVIYFTWL</sequence>
<accession>A0A1E7FHH2</accession>
<keyword evidence="6" id="KW-0333">Golgi apparatus</keyword>
<comment type="subcellular location">
    <subcellularLocation>
        <location evidence="1">Golgi apparatus membrane</location>
        <topology evidence="1">Single-pass type IV membrane protein</topology>
    </subcellularLocation>
</comment>
<evidence type="ECO:0000313" key="11">
    <source>
        <dbReference type="Proteomes" id="UP000095751"/>
    </source>
</evidence>
<feature type="transmembrane region" description="Helical" evidence="9">
    <location>
        <begin position="191"/>
        <end position="209"/>
    </location>
</feature>
<keyword evidence="5 9" id="KW-1133">Transmembrane helix</keyword>
<dbReference type="EMBL" id="KV784357">
    <property type="protein sequence ID" value="OEU17587.1"/>
    <property type="molecule type" value="Genomic_DNA"/>
</dbReference>
<dbReference type="InterPro" id="IPR027027">
    <property type="entry name" value="GOSR2/Membrin/Bos1"/>
</dbReference>
<evidence type="ECO:0000256" key="9">
    <source>
        <dbReference type="SAM" id="Phobius"/>
    </source>
</evidence>
<dbReference type="Proteomes" id="UP000095751">
    <property type="component" value="Unassembled WGS sequence"/>
</dbReference>
<dbReference type="GO" id="GO:0012507">
    <property type="term" value="C:ER to Golgi transport vesicle membrane"/>
    <property type="evidence" value="ECO:0007669"/>
    <property type="project" value="TreeGrafter"/>
</dbReference>
<dbReference type="OrthoDB" id="158360at2759"/>
<dbReference type="GO" id="GO:0000149">
    <property type="term" value="F:SNARE binding"/>
    <property type="evidence" value="ECO:0007669"/>
    <property type="project" value="TreeGrafter"/>
</dbReference>
<evidence type="ECO:0000256" key="5">
    <source>
        <dbReference type="ARBA" id="ARBA00022989"/>
    </source>
</evidence>
<evidence type="ECO:0000256" key="1">
    <source>
        <dbReference type="ARBA" id="ARBA00004409"/>
    </source>
</evidence>
<keyword evidence="2 8" id="KW-0813">Transport</keyword>
<keyword evidence="4 8" id="KW-0653">Protein transport</keyword>
<dbReference type="GO" id="GO:0006906">
    <property type="term" value="P:vesicle fusion"/>
    <property type="evidence" value="ECO:0007669"/>
    <property type="project" value="TreeGrafter"/>
</dbReference>
<evidence type="ECO:0000256" key="6">
    <source>
        <dbReference type="ARBA" id="ARBA00023034"/>
    </source>
</evidence>
<keyword evidence="11" id="KW-1185">Reference proteome</keyword>
<dbReference type="GO" id="GO:0005789">
    <property type="term" value="C:endoplasmic reticulum membrane"/>
    <property type="evidence" value="ECO:0007669"/>
    <property type="project" value="TreeGrafter"/>
</dbReference>
<dbReference type="GO" id="GO:0000139">
    <property type="term" value="C:Golgi membrane"/>
    <property type="evidence" value="ECO:0007669"/>
    <property type="project" value="UniProtKB-SubCell"/>
</dbReference>
<dbReference type="KEGG" id="fcy:FRACYDRAFT_238009"/>
<dbReference type="GO" id="GO:0015031">
    <property type="term" value="P:protein transport"/>
    <property type="evidence" value="ECO:0007669"/>
    <property type="project" value="UniProtKB-KW"/>
</dbReference>
<dbReference type="PANTHER" id="PTHR21230">
    <property type="entry name" value="VESICLE TRANSPORT V-SNARE PROTEIN VTI1-RELATED"/>
    <property type="match status" value="1"/>
</dbReference>
<keyword evidence="7 8" id="KW-0472">Membrane</keyword>
<proteinExistence type="predicted"/>
<evidence type="ECO:0000256" key="7">
    <source>
        <dbReference type="ARBA" id="ARBA00023136"/>
    </source>
</evidence>
<protein>
    <recommendedName>
        <fullName evidence="12">V-snare-domain-containing protein</fullName>
    </recommendedName>
</protein>
<keyword evidence="3 9" id="KW-0812">Transmembrane</keyword>
<evidence type="ECO:0000256" key="3">
    <source>
        <dbReference type="ARBA" id="ARBA00022692"/>
    </source>
</evidence>
<gene>
    <name evidence="10" type="ORF">FRACYDRAFT_238009</name>
</gene>
<evidence type="ECO:0000256" key="4">
    <source>
        <dbReference type="ARBA" id="ARBA00022927"/>
    </source>
</evidence>
<evidence type="ECO:0000256" key="2">
    <source>
        <dbReference type="ARBA" id="ARBA00022448"/>
    </source>
</evidence>
<dbReference type="InParanoid" id="A0A1E7FHH2"/>
<dbReference type="GO" id="GO:0031201">
    <property type="term" value="C:SNARE complex"/>
    <property type="evidence" value="ECO:0007669"/>
    <property type="project" value="TreeGrafter"/>
</dbReference>
<dbReference type="AlphaFoldDB" id="A0A1E7FHH2"/>
<evidence type="ECO:0008006" key="12">
    <source>
        <dbReference type="Google" id="ProtNLM"/>
    </source>
</evidence>
<name>A0A1E7FHH2_9STRA</name>
<dbReference type="PANTHER" id="PTHR21230:SF1">
    <property type="entry name" value="GOLGI SNAP RECEPTOR COMPLEX MEMBER 2"/>
    <property type="match status" value="1"/>
</dbReference>
<reference evidence="10 11" key="1">
    <citation type="submission" date="2016-09" db="EMBL/GenBank/DDBJ databases">
        <title>Extensive genetic diversity and differential bi-allelic expression allows diatom success in the polar Southern Ocean.</title>
        <authorList>
            <consortium name="DOE Joint Genome Institute"/>
            <person name="Mock T."/>
            <person name="Otillar R.P."/>
            <person name="Strauss J."/>
            <person name="Dupont C."/>
            <person name="Frickenhaus S."/>
            <person name="Maumus F."/>
            <person name="Mcmullan M."/>
            <person name="Sanges R."/>
            <person name="Schmutz J."/>
            <person name="Toseland A."/>
            <person name="Valas R."/>
            <person name="Veluchamy A."/>
            <person name="Ward B.J."/>
            <person name="Allen A."/>
            <person name="Barry K."/>
            <person name="Falciatore A."/>
            <person name="Ferrante M."/>
            <person name="Fortunato A.E."/>
            <person name="Gloeckner G."/>
            <person name="Gruber A."/>
            <person name="Hipkin R."/>
            <person name="Janech M."/>
            <person name="Kroth P."/>
            <person name="Leese F."/>
            <person name="Lindquist E."/>
            <person name="Lyon B.R."/>
            <person name="Martin J."/>
            <person name="Mayer C."/>
            <person name="Parker M."/>
            <person name="Quesneville H."/>
            <person name="Raymond J."/>
            <person name="Uhlig C."/>
            <person name="Valentin K.U."/>
            <person name="Worden A.Z."/>
            <person name="Armbrust E.V."/>
            <person name="Bowler C."/>
            <person name="Green B."/>
            <person name="Moulton V."/>
            <person name="Van Oosterhout C."/>
            <person name="Grigoriev I."/>
        </authorList>
    </citation>
    <scope>NUCLEOTIDE SEQUENCE [LARGE SCALE GENOMIC DNA]</scope>
    <source>
        <strain evidence="10 11">CCMP1102</strain>
    </source>
</reference>
<dbReference type="GO" id="GO:0005484">
    <property type="term" value="F:SNAP receptor activity"/>
    <property type="evidence" value="ECO:0007669"/>
    <property type="project" value="InterPro"/>
</dbReference>